<feature type="transmembrane region" description="Helical" evidence="1">
    <location>
        <begin position="49"/>
        <end position="69"/>
    </location>
</feature>
<dbReference type="AlphaFoldDB" id="A0A084TNM0"/>
<comment type="caution">
    <text evidence="2">The sequence shown here is derived from an EMBL/GenBank/DDBJ whole genome shotgun (WGS) entry which is preliminary data.</text>
</comment>
<reference evidence="2 3" key="1">
    <citation type="journal article" date="2014" name="Genome Announc.">
        <title>Draft Genome Sequence of the Algicidal Bacterium Mangrovimonas yunxiaonensis Strain LY01.</title>
        <authorList>
            <person name="Li Y."/>
            <person name="Zhu H."/>
            <person name="Li C."/>
            <person name="Zhang H."/>
            <person name="Chen Z."/>
            <person name="Zheng W."/>
            <person name="Xu H."/>
            <person name="Zheng T."/>
        </authorList>
    </citation>
    <scope>NUCLEOTIDE SEQUENCE [LARGE SCALE GENOMIC DNA]</scope>
    <source>
        <strain evidence="2 3">LY01</strain>
    </source>
</reference>
<dbReference type="RefSeq" id="WP_036118236.1">
    <property type="nucleotide sequence ID" value="NZ_BMET01000002.1"/>
</dbReference>
<dbReference type="STRING" id="1197477.IA57_01325"/>
<evidence type="ECO:0000256" key="1">
    <source>
        <dbReference type="SAM" id="Phobius"/>
    </source>
</evidence>
<organism evidence="2 3">
    <name type="scientific">Mangrovimonas yunxiaonensis</name>
    <dbReference type="NCBI Taxonomy" id="1197477"/>
    <lineage>
        <taxon>Bacteria</taxon>
        <taxon>Pseudomonadati</taxon>
        <taxon>Bacteroidota</taxon>
        <taxon>Flavobacteriia</taxon>
        <taxon>Flavobacteriales</taxon>
        <taxon>Flavobacteriaceae</taxon>
        <taxon>Mangrovimonas</taxon>
    </lineage>
</organism>
<keyword evidence="1" id="KW-1133">Transmembrane helix</keyword>
<dbReference type="Proteomes" id="UP000028521">
    <property type="component" value="Unassembled WGS sequence"/>
</dbReference>
<accession>A0A084TNM0</accession>
<gene>
    <name evidence="2" type="ORF">IA57_01325</name>
</gene>
<evidence type="ECO:0000313" key="3">
    <source>
        <dbReference type="Proteomes" id="UP000028521"/>
    </source>
</evidence>
<sequence length="73" mass="8844">MIFKPRKNKQFNYKSRFNEAGELKKDPAKKFEFNWAEESKARQKRTSKLFSLPFLLLFLIMIIVLWVLLGQYE</sequence>
<dbReference type="EMBL" id="JPFK01000002">
    <property type="protein sequence ID" value="KFB02306.1"/>
    <property type="molecule type" value="Genomic_DNA"/>
</dbReference>
<keyword evidence="1" id="KW-0812">Transmembrane</keyword>
<protein>
    <submittedName>
        <fullName evidence="2">Uncharacterized protein</fullName>
    </submittedName>
</protein>
<name>A0A084TNM0_9FLAO</name>
<keyword evidence="1" id="KW-0472">Membrane</keyword>
<reference evidence="3" key="2">
    <citation type="submission" date="2014-07" db="EMBL/GenBank/DDBJ databases">
        <title>Genome sequence of Mangrovimonas yunxiaonensis.</title>
        <authorList>
            <person name="Li Y."/>
            <person name="Zheng T."/>
        </authorList>
    </citation>
    <scope>NUCLEOTIDE SEQUENCE [LARGE SCALE GENOMIC DNA]</scope>
    <source>
        <strain evidence="3">LY01</strain>
    </source>
</reference>
<proteinExistence type="predicted"/>
<keyword evidence="3" id="KW-1185">Reference proteome</keyword>
<evidence type="ECO:0000313" key="2">
    <source>
        <dbReference type="EMBL" id="KFB02306.1"/>
    </source>
</evidence>